<proteinExistence type="predicted"/>
<organism evidence="2 3">
    <name type="scientific">Nesidiocoris tenuis</name>
    <dbReference type="NCBI Taxonomy" id="355587"/>
    <lineage>
        <taxon>Eukaryota</taxon>
        <taxon>Metazoa</taxon>
        <taxon>Ecdysozoa</taxon>
        <taxon>Arthropoda</taxon>
        <taxon>Hexapoda</taxon>
        <taxon>Insecta</taxon>
        <taxon>Pterygota</taxon>
        <taxon>Neoptera</taxon>
        <taxon>Paraneoptera</taxon>
        <taxon>Hemiptera</taxon>
        <taxon>Heteroptera</taxon>
        <taxon>Panheteroptera</taxon>
        <taxon>Cimicomorpha</taxon>
        <taxon>Miridae</taxon>
        <taxon>Dicyphina</taxon>
        <taxon>Nesidiocoris</taxon>
    </lineage>
</organism>
<protein>
    <submittedName>
        <fullName evidence="2">Uncharacterized protein</fullName>
    </submittedName>
</protein>
<sequence length="63" mass="6930">MEVSCVINAPMGQSAKGPICFKKKTDWPFGLNSQGNKFFRFFSPEIPKGQSAILMQIGPSEAH</sequence>
<reference evidence="2 3" key="1">
    <citation type="submission" date="2020-02" db="EMBL/GenBank/DDBJ databases">
        <authorList>
            <person name="Ferguson B K."/>
        </authorList>
    </citation>
    <scope>NUCLEOTIDE SEQUENCE [LARGE SCALE GENOMIC DNA]</scope>
</reference>
<dbReference type="AlphaFoldDB" id="A0A6H5FWX1"/>
<evidence type="ECO:0000313" key="1">
    <source>
        <dbReference type="EMBL" id="CAA9994084.1"/>
    </source>
</evidence>
<dbReference type="EMBL" id="CADCXU010001665">
    <property type="protein sequence ID" value="CAA9994084.1"/>
    <property type="molecule type" value="Genomic_DNA"/>
</dbReference>
<accession>A0A6H5FWX1</accession>
<dbReference type="EMBL" id="CADCXU010001666">
    <property type="protein sequence ID" value="CAA9994086.1"/>
    <property type="molecule type" value="Genomic_DNA"/>
</dbReference>
<gene>
    <name evidence="1" type="ORF">NTEN_LOCUS902</name>
    <name evidence="2" type="ORF">NTEN_LOCUS904</name>
</gene>
<name>A0A6H5FWX1_9HEMI</name>
<evidence type="ECO:0000313" key="3">
    <source>
        <dbReference type="Proteomes" id="UP000479000"/>
    </source>
</evidence>
<evidence type="ECO:0000313" key="2">
    <source>
        <dbReference type="EMBL" id="CAA9994086.1"/>
    </source>
</evidence>
<feature type="non-terminal residue" evidence="2">
    <location>
        <position position="63"/>
    </location>
</feature>
<keyword evidence="3" id="KW-1185">Reference proteome</keyword>
<dbReference type="Proteomes" id="UP000479000">
    <property type="component" value="Unassembled WGS sequence"/>
</dbReference>